<evidence type="ECO:0000256" key="3">
    <source>
        <dbReference type="ARBA" id="ARBA00022737"/>
    </source>
</evidence>
<dbReference type="CDD" id="cd11288">
    <property type="entry name" value="gelsolin_S5_like"/>
    <property type="match status" value="1"/>
</dbReference>
<feature type="domain" description="HP" evidence="5">
    <location>
        <begin position="755"/>
        <end position="821"/>
    </location>
</feature>
<protein>
    <submittedName>
        <fullName evidence="7">Advillin-like</fullName>
    </submittedName>
</protein>
<dbReference type="CDD" id="cd11290">
    <property type="entry name" value="gelsolin_S1_like"/>
    <property type="match status" value="1"/>
</dbReference>
<dbReference type="InterPro" id="IPR007122">
    <property type="entry name" value="Villin/Gelsolin"/>
</dbReference>
<dbReference type="OrthoDB" id="6375767at2759"/>
<dbReference type="InterPro" id="IPR029006">
    <property type="entry name" value="ADF-H/Gelsolin-like_dom_sf"/>
</dbReference>
<keyword evidence="4" id="KW-0009">Actin-binding</keyword>
<dbReference type="SUPFAM" id="SSF55753">
    <property type="entry name" value="Actin depolymerizing proteins"/>
    <property type="match status" value="6"/>
</dbReference>
<dbReference type="GO" id="GO:0005737">
    <property type="term" value="C:cytoplasm"/>
    <property type="evidence" value="ECO:0007669"/>
    <property type="project" value="TreeGrafter"/>
</dbReference>
<dbReference type="InterPro" id="IPR036886">
    <property type="entry name" value="Villin_headpiece_dom_sf"/>
</dbReference>
<dbReference type="GO" id="GO:0008154">
    <property type="term" value="P:actin polymerization or depolymerization"/>
    <property type="evidence" value="ECO:0007669"/>
    <property type="project" value="TreeGrafter"/>
</dbReference>
<dbReference type="Gene3D" id="3.40.20.10">
    <property type="entry name" value="Severin"/>
    <property type="match status" value="6"/>
</dbReference>
<name>A0A1S3JKV5_LINAN</name>
<dbReference type="SMART" id="SM00153">
    <property type="entry name" value="VHP"/>
    <property type="match status" value="1"/>
</dbReference>
<dbReference type="RefSeq" id="XP_013411050.1">
    <property type="nucleotide sequence ID" value="XM_013555596.1"/>
</dbReference>
<keyword evidence="3" id="KW-0677">Repeat</keyword>
<dbReference type="FunFam" id="3.40.20.10:FF:000005">
    <property type="entry name" value="Gelsolin"/>
    <property type="match status" value="1"/>
</dbReference>
<dbReference type="SUPFAM" id="SSF47050">
    <property type="entry name" value="VHP, Villin headpiece domain"/>
    <property type="match status" value="1"/>
</dbReference>
<dbReference type="Proteomes" id="UP000085678">
    <property type="component" value="Unplaced"/>
</dbReference>
<dbReference type="Gene3D" id="1.10.950.10">
    <property type="entry name" value="Villin headpiece domain"/>
    <property type="match status" value="1"/>
</dbReference>
<keyword evidence="6" id="KW-1185">Reference proteome</keyword>
<dbReference type="GO" id="GO:0051015">
    <property type="term" value="F:actin filament binding"/>
    <property type="evidence" value="ECO:0007669"/>
    <property type="project" value="InterPro"/>
</dbReference>
<dbReference type="PROSITE" id="PS51089">
    <property type="entry name" value="HP"/>
    <property type="match status" value="1"/>
</dbReference>
<keyword evidence="2" id="KW-0117">Actin capping</keyword>
<accession>A0A1S3JKV5</accession>
<dbReference type="InterPro" id="IPR003128">
    <property type="entry name" value="Villin_headpiece"/>
</dbReference>
<evidence type="ECO:0000259" key="5">
    <source>
        <dbReference type="PROSITE" id="PS51089"/>
    </source>
</evidence>
<dbReference type="PANTHER" id="PTHR11977:SF123">
    <property type="entry name" value="GELSOLIN"/>
    <property type="match status" value="1"/>
</dbReference>
<dbReference type="Pfam" id="PF00626">
    <property type="entry name" value="Gelsolin"/>
    <property type="match status" value="6"/>
</dbReference>
<evidence type="ECO:0000256" key="4">
    <source>
        <dbReference type="ARBA" id="ARBA00023203"/>
    </source>
</evidence>
<dbReference type="PANTHER" id="PTHR11977">
    <property type="entry name" value="VILLIN"/>
    <property type="match status" value="1"/>
</dbReference>
<evidence type="ECO:0000256" key="1">
    <source>
        <dbReference type="ARBA" id="ARBA00008418"/>
    </source>
</evidence>
<dbReference type="GO" id="GO:0051016">
    <property type="term" value="P:barbed-end actin filament capping"/>
    <property type="evidence" value="ECO:0007669"/>
    <property type="project" value="TreeGrafter"/>
</dbReference>
<sequence>MGTVVDPAFRNVPKDEPCLRIWRIEKLKVVAISEKEYGNFFTGDSYIVYQSKLVQGRIEMHIHFWLGEESTQDEMGVAAYKSVELDDSLGGAPIQHRETQGNESKQFLEIFRQKGGVRYKQGGVASGFNHVDKTFKPYLLQIKGKRTARVKERNISWDSMNEGDVFILDVGTVLFVWTGRDSNRFEKIKGMEVARQLRDERGKGDIVAVADGEEEKLNFEWLKVFEKHLPLDKKQVKSAAEGGADEVHERASMTKIKLYLVKEENDQLNIKELKEGPLVKSDLDPDDSFIVDNGEAGIWVWNGKQSSKRERSEAMTNAMAFITEKKYPQSTRVTRVVEGGEPVMFKQLFKSWPEPQADLKSTTVINQIAKIEQTKFDASSLHNGKKNETRDKSMVDDGSGKVEVWRIEGNDMVAVPNSQLGRFFGGDCYVILYTYGDEKHIIYFWLGNKSALAEQGASAIRSVHLDDKFGGEPVQVRVVQGKEPPHFMAMFKGKIIIFEGGSAREVGDYNKVAPGSSFLLQVRSTNEDNVKAVEVPCRAASLNSNDVFILYKNESLILWCGRGSNASENRVAKQIARSLTSKPPTILNEGNESDVFWKAVGGRESYASDRRLQEEAPPREPRLFQCSNASGKFLVEDIPDFIQQDLVPDDVMILDTFDTIFIWIGEGANKQEKELAMQTAVEYIKTDPAGRDPDTPIAMVKQGFEPPNFTGFFGVWDRQYWSKGKTFEEMKEELGESHVEVEIVDKAKIGVEASFSNVQKYAADILRRKPDMGLPADVDPLHKEMHLVPEEFKLLFGMTYEEFQKLPKWKQLAFKKKTDLF</sequence>
<dbReference type="SMART" id="SM00262">
    <property type="entry name" value="GEL"/>
    <property type="match status" value="6"/>
</dbReference>
<dbReference type="CDD" id="cd11292">
    <property type="entry name" value="gelsolin_S3_like"/>
    <property type="match status" value="1"/>
</dbReference>
<dbReference type="GO" id="GO:0005546">
    <property type="term" value="F:phosphatidylinositol-4,5-bisphosphate binding"/>
    <property type="evidence" value="ECO:0007669"/>
    <property type="project" value="TreeGrafter"/>
</dbReference>
<dbReference type="CDD" id="cd11291">
    <property type="entry name" value="gelsolin_S6_like"/>
    <property type="match status" value="1"/>
</dbReference>
<gene>
    <name evidence="7" type="primary">LOC106174174</name>
</gene>
<organism evidence="6 7">
    <name type="scientific">Lingula anatina</name>
    <name type="common">Brachiopod</name>
    <name type="synonym">Lingula unguis</name>
    <dbReference type="NCBI Taxonomy" id="7574"/>
    <lineage>
        <taxon>Eukaryota</taxon>
        <taxon>Metazoa</taxon>
        <taxon>Spiralia</taxon>
        <taxon>Lophotrochozoa</taxon>
        <taxon>Brachiopoda</taxon>
        <taxon>Linguliformea</taxon>
        <taxon>Lingulata</taxon>
        <taxon>Lingulida</taxon>
        <taxon>Linguloidea</taxon>
        <taxon>Lingulidae</taxon>
        <taxon>Lingula</taxon>
    </lineage>
</organism>
<dbReference type="CDD" id="cd11289">
    <property type="entry name" value="gelsolin_S2_like"/>
    <property type="match status" value="1"/>
</dbReference>
<dbReference type="CDD" id="cd11293">
    <property type="entry name" value="gelsolin_S4_like"/>
    <property type="match status" value="1"/>
</dbReference>
<reference evidence="7" key="1">
    <citation type="submission" date="2025-08" db="UniProtKB">
        <authorList>
            <consortium name="RefSeq"/>
        </authorList>
    </citation>
    <scope>IDENTIFICATION</scope>
    <source>
        <tissue evidence="7">Gonads</tissue>
    </source>
</reference>
<dbReference type="PRINTS" id="PR00597">
    <property type="entry name" value="GELSOLIN"/>
</dbReference>
<evidence type="ECO:0000313" key="6">
    <source>
        <dbReference type="Proteomes" id="UP000085678"/>
    </source>
</evidence>
<dbReference type="GO" id="GO:0015629">
    <property type="term" value="C:actin cytoskeleton"/>
    <property type="evidence" value="ECO:0007669"/>
    <property type="project" value="TreeGrafter"/>
</dbReference>
<evidence type="ECO:0000256" key="2">
    <source>
        <dbReference type="ARBA" id="ARBA00022467"/>
    </source>
</evidence>
<dbReference type="FunCoup" id="A0A1S3JKV5">
    <property type="interactions" value="31"/>
</dbReference>
<dbReference type="FunFam" id="3.40.20.10:FF:000001">
    <property type="entry name" value="Gelsolin"/>
    <property type="match status" value="1"/>
</dbReference>
<proteinExistence type="inferred from homology"/>
<evidence type="ECO:0000313" key="7">
    <source>
        <dbReference type="RefSeq" id="XP_013411050.1"/>
    </source>
</evidence>
<dbReference type="InParanoid" id="A0A1S3JKV5"/>
<dbReference type="GO" id="GO:0051014">
    <property type="term" value="P:actin filament severing"/>
    <property type="evidence" value="ECO:0007669"/>
    <property type="project" value="TreeGrafter"/>
</dbReference>
<dbReference type="AlphaFoldDB" id="A0A1S3JKV5"/>
<dbReference type="GeneID" id="106174174"/>
<dbReference type="STRING" id="7574.A0A1S3JKV5"/>
<dbReference type="Pfam" id="PF02209">
    <property type="entry name" value="VHP"/>
    <property type="match status" value="1"/>
</dbReference>
<dbReference type="KEGG" id="lak:106174174"/>
<comment type="similarity">
    <text evidence="1">Belongs to the villin/gelsolin family.</text>
</comment>
<dbReference type="InterPro" id="IPR007123">
    <property type="entry name" value="Gelsolin-like_dom"/>
</dbReference>